<dbReference type="CDD" id="cd00067">
    <property type="entry name" value="GAL4"/>
    <property type="match status" value="1"/>
</dbReference>
<comment type="caution">
    <text evidence="4">The sequence shown here is derived from an EMBL/GenBank/DDBJ whole genome shotgun (WGS) entry which is preliminary data.</text>
</comment>
<dbReference type="OrthoDB" id="2278435at2759"/>
<evidence type="ECO:0000313" key="5">
    <source>
        <dbReference type="Proteomes" id="UP000268093"/>
    </source>
</evidence>
<dbReference type="PANTHER" id="PTHR31668">
    <property type="entry name" value="GLUCOSE TRANSPORT TRANSCRIPTION REGULATOR RGT1-RELATED-RELATED"/>
    <property type="match status" value="1"/>
</dbReference>
<keyword evidence="1" id="KW-0539">Nucleus</keyword>
<dbReference type="InterPro" id="IPR036864">
    <property type="entry name" value="Zn2-C6_fun-type_DNA-bd_sf"/>
</dbReference>
<dbReference type="InterPro" id="IPR001138">
    <property type="entry name" value="Zn2Cys6_DnaBD"/>
</dbReference>
<sequence>MRRAQHNNGYVGHVPYLPSHLPATKDLTFPSQTTLLMEIRDTTYSFHRSKRNKPCDLCRRQRRKCVPGENRCIRCDQMHLDCTYEDVLSSSAEDGENAEEKARMLEEVSEIEQQMLVIKEEMNTVRVAAGLPGLYSFMELESVGSSDGYPHSPSNHSTKTDYNDDGSMPRTMILDGTPNLGENLPNHFQRHLTSTVLY</sequence>
<dbReference type="SMART" id="SM00066">
    <property type="entry name" value="GAL4"/>
    <property type="match status" value="1"/>
</dbReference>
<evidence type="ECO:0000313" key="4">
    <source>
        <dbReference type="EMBL" id="RUP46282.1"/>
    </source>
</evidence>
<evidence type="ECO:0000256" key="2">
    <source>
        <dbReference type="SAM" id="MobiDB-lite"/>
    </source>
</evidence>
<name>A0A433D601_9FUNG</name>
<proteinExistence type="predicted"/>
<accession>A0A433D601</accession>
<gene>
    <name evidence="4" type="ORF">BC936DRAFT_147130</name>
</gene>
<evidence type="ECO:0000256" key="1">
    <source>
        <dbReference type="ARBA" id="ARBA00023242"/>
    </source>
</evidence>
<dbReference type="PROSITE" id="PS50048">
    <property type="entry name" value="ZN2_CY6_FUNGAL_2"/>
    <property type="match status" value="1"/>
</dbReference>
<keyword evidence="5" id="KW-1185">Reference proteome</keyword>
<dbReference type="Proteomes" id="UP000268093">
    <property type="component" value="Unassembled WGS sequence"/>
</dbReference>
<dbReference type="EMBL" id="RBNI01006049">
    <property type="protein sequence ID" value="RUP46282.1"/>
    <property type="molecule type" value="Genomic_DNA"/>
</dbReference>
<dbReference type="AlphaFoldDB" id="A0A433D601"/>
<feature type="domain" description="Zn(2)-C6 fungal-type" evidence="3">
    <location>
        <begin position="54"/>
        <end position="84"/>
    </location>
</feature>
<dbReference type="PROSITE" id="PS00463">
    <property type="entry name" value="ZN2_CY6_FUNGAL_1"/>
    <property type="match status" value="1"/>
</dbReference>
<evidence type="ECO:0000259" key="3">
    <source>
        <dbReference type="PROSITE" id="PS50048"/>
    </source>
</evidence>
<protein>
    <recommendedName>
        <fullName evidence="3">Zn(2)-C6 fungal-type domain-containing protein</fullName>
    </recommendedName>
</protein>
<dbReference type="Gene3D" id="4.10.240.10">
    <property type="entry name" value="Zn(2)-C6 fungal-type DNA-binding domain"/>
    <property type="match status" value="1"/>
</dbReference>
<reference evidence="4 5" key="1">
    <citation type="journal article" date="2018" name="New Phytol.">
        <title>Phylogenomics of Endogonaceae and evolution of mycorrhizas within Mucoromycota.</title>
        <authorList>
            <person name="Chang Y."/>
            <person name="Desiro A."/>
            <person name="Na H."/>
            <person name="Sandor L."/>
            <person name="Lipzen A."/>
            <person name="Clum A."/>
            <person name="Barry K."/>
            <person name="Grigoriev I.V."/>
            <person name="Martin F.M."/>
            <person name="Stajich J.E."/>
            <person name="Smith M.E."/>
            <person name="Bonito G."/>
            <person name="Spatafora J.W."/>
        </authorList>
    </citation>
    <scope>NUCLEOTIDE SEQUENCE [LARGE SCALE GENOMIC DNA]</scope>
    <source>
        <strain evidence="4 5">GMNB39</strain>
    </source>
</reference>
<dbReference type="GO" id="GO:0000981">
    <property type="term" value="F:DNA-binding transcription factor activity, RNA polymerase II-specific"/>
    <property type="evidence" value="ECO:0007669"/>
    <property type="project" value="InterPro"/>
</dbReference>
<dbReference type="SUPFAM" id="SSF57701">
    <property type="entry name" value="Zn2/Cys6 DNA-binding domain"/>
    <property type="match status" value="1"/>
</dbReference>
<dbReference type="InterPro" id="IPR050797">
    <property type="entry name" value="Carb_Metab_Trans_Reg"/>
</dbReference>
<dbReference type="Pfam" id="PF00172">
    <property type="entry name" value="Zn_clus"/>
    <property type="match status" value="1"/>
</dbReference>
<feature type="region of interest" description="Disordered" evidence="2">
    <location>
        <begin position="145"/>
        <end position="166"/>
    </location>
</feature>
<organism evidence="4 5">
    <name type="scientific">Jimgerdemannia flammicorona</name>
    <dbReference type="NCBI Taxonomy" id="994334"/>
    <lineage>
        <taxon>Eukaryota</taxon>
        <taxon>Fungi</taxon>
        <taxon>Fungi incertae sedis</taxon>
        <taxon>Mucoromycota</taxon>
        <taxon>Mucoromycotina</taxon>
        <taxon>Endogonomycetes</taxon>
        <taxon>Endogonales</taxon>
        <taxon>Endogonaceae</taxon>
        <taxon>Jimgerdemannia</taxon>
    </lineage>
</organism>
<dbReference type="GO" id="GO:0008270">
    <property type="term" value="F:zinc ion binding"/>
    <property type="evidence" value="ECO:0007669"/>
    <property type="project" value="InterPro"/>
</dbReference>